<sequence length="661" mass="73939">MDEDAVSASTSAAKKRIPVRAQVPVASHHVGLTSWTESMRRMQVFQGALCRNLKKACVFVEKPPDPHEQKIENLEREVSALKQRLEAQQTGLQTSVHVQDAIAITQSQSTAAAPDRPASMTQTSPETQSSPGTLRRKRTRSQFEVEIVSVPNFVAKGLITYEQAHLFFGAFFQGCDRYVPIFDPVHDTFESISARSALLFNAIITIGCGVLSDADSQICHLLNFHLKKMLNLVIVSPDLTSLETVQALLVTACYVSERSLLLAFATRMALELQLPDAYEDLRRKLVSRGSSSSSSSFEKTDPPEYNESDAMLMRRARGWFQLMVLEQILHVDAGNLRSFQLKGDARRCRILLNRPFTNNLDLRLLSQVELNALRGKVHDSISGMEHFDEEEVMDILHDVQVDIDVWFHDWKNIMEAAGSTTETPVLLVNLEVQKCWSQTVALCRAIRALGKDNLAGMSPVQQDLLLMAKDSLRRHLRIILDQPQHYLSKFCYATDFVWAKCAFCFLLLLKLTRLLPEADDHAKRRLLEDGNKLLKELNKAGGGWTSGGRTTTSRMYLQVLHQSIQKYGRALESDSSAPGQNEISNHANNVGQDSQSPLNYFWTAGGNAAANEIDSFIPEQFVTEWDFPGLEFSASGPVSGEGFFDEFLMANLFSDTMFPGC</sequence>
<keyword evidence="5" id="KW-0539">Nucleus</keyword>
<gene>
    <name evidence="7" type="ORF">CLCR_06767</name>
</gene>
<evidence type="ECO:0000256" key="3">
    <source>
        <dbReference type="ARBA" id="ARBA00023125"/>
    </source>
</evidence>
<dbReference type="VEuPathDB" id="FungiDB:CLCR_06767"/>
<keyword evidence="8" id="KW-1185">Reference proteome</keyword>
<evidence type="ECO:0000256" key="5">
    <source>
        <dbReference type="ARBA" id="ARBA00023242"/>
    </source>
</evidence>
<dbReference type="PANTHER" id="PTHR31845:SF33">
    <property type="entry name" value="ZN(II)2CYS6 TRANSCRIPTION FACTOR (EUROFUNG)"/>
    <property type="match status" value="1"/>
</dbReference>
<evidence type="ECO:0000256" key="1">
    <source>
        <dbReference type="ARBA" id="ARBA00004123"/>
    </source>
</evidence>
<dbReference type="GO" id="GO:0005634">
    <property type="term" value="C:nucleus"/>
    <property type="evidence" value="ECO:0007669"/>
    <property type="project" value="UniProtKB-SubCell"/>
</dbReference>
<dbReference type="Proteomes" id="UP000094526">
    <property type="component" value="Unassembled WGS sequence"/>
</dbReference>
<protein>
    <submittedName>
        <fullName evidence="7">C6 zinc finger domain-containing protein</fullName>
    </submittedName>
</protein>
<name>A0A1C1CP93_9EURO</name>
<keyword evidence="3" id="KW-0238">DNA-binding</keyword>
<feature type="compositionally biased region" description="Polar residues" evidence="6">
    <location>
        <begin position="119"/>
        <end position="132"/>
    </location>
</feature>
<dbReference type="GO" id="GO:0000981">
    <property type="term" value="F:DNA-binding transcription factor activity, RNA polymerase II-specific"/>
    <property type="evidence" value="ECO:0007669"/>
    <property type="project" value="TreeGrafter"/>
</dbReference>
<feature type="region of interest" description="Disordered" evidence="6">
    <location>
        <begin position="107"/>
        <end position="138"/>
    </location>
</feature>
<dbReference type="OrthoDB" id="4454541at2759"/>
<feature type="region of interest" description="Disordered" evidence="6">
    <location>
        <begin position="571"/>
        <end position="591"/>
    </location>
</feature>
<dbReference type="VEuPathDB" id="FungiDB:G647_05682"/>
<evidence type="ECO:0000256" key="2">
    <source>
        <dbReference type="ARBA" id="ARBA00023015"/>
    </source>
</evidence>
<keyword evidence="4" id="KW-0804">Transcription</keyword>
<dbReference type="GO" id="GO:0000976">
    <property type="term" value="F:transcription cis-regulatory region binding"/>
    <property type="evidence" value="ECO:0007669"/>
    <property type="project" value="TreeGrafter"/>
</dbReference>
<evidence type="ECO:0000313" key="8">
    <source>
        <dbReference type="Proteomes" id="UP000094526"/>
    </source>
</evidence>
<dbReference type="PANTHER" id="PTHR31845">
    <property type="entry name" value="FINGER DOMAIN PROTEIN, PUTATIVE-RELATED"/>
    <property type="match status" value="1"/>
</dbReference>
<dbReference type="eggNOG" id="ENOG502SKEK">
    <property type="taxonomic scope" value="Eukaryota"/>
</dbReference>
<reference evidence="8" key="1">
    <citation type="submission" date="2015-07" db="EMBL/GenBank/DDBJ databases">
        <authorList>
            <person name="Teixeira M.M."/>
            <person name="Souza R.C."/>
            <person name="Almeida L.G."/>
            <person name="Vicente V.A."/>
            <person name="de Hoog S."/>
            <person name="Bocca A.L."/>
            <person name="de Almeida S.R."/>
            <person name="Vasconcelos A.T."/>
            <person name="Felipe M.S."/>
        </authorList>
    </citation>
    <scope>NUCLEOTIDE SEQUENCE [LARGE SCALE GENOMIC DNA]</scope>
    <source>
        <strain evidence="8">KSF</strain>
    </source>
</reference>
<evidence type="ECO:0000256" key="6">
    <source>
        <dbReference type="SAM" id="MobiDB-lite"/>
    </source>
</evidence>
<dbReference type="STRING" id="86049.A0A1C1CP93"/>
<comment type="subcellular location">
    <subcellularLocation>
        <location evidence="1">Nucleus</location>
    </subcellularLocation>
</comment>
<evidence type="ECO:0000313" key="7">
    <source>
        <dbReference type="EMBL" id="OCT50309.1"/>
    </source>
</evidence>
<organism evidence="7 8">
    <name type="scientific">Cladophialophora carrionii</name>
    <dbReference type="NCBI Taxonomy" id="86049"/>
    <lineage>
        <taxon>Eukaryota</taxon>
        <taxon>Fungi</taxon>
        <taxon>Dikarya</taxon>
        <taxon>Ascomycota</taxon>
        <taxon>Pezizomycotina</taxon>
        <taxon>Eurotiomycetes</taxon>
        <taxon>Chaetothyriomycetidae</taxon>
        <taxon>Chaetothyriales</taxon>
        <taxon>Herpotrichiellaceae</taxon>
        <taxon>Cladophialophora</taxon>
    </lineage>
</organism>
<dbReference type="InterPro" id="IPR051089">
    <property type="entry name" value="prtT"/>
</dbReference>
<accession>A0A1C1CP93</accession>
<keyword evidence="2" id="KW-0805">Transcription regulation</keyword>
<dbReference type="AlphaFoldDB" id="A0A1C1CP93"/>
<dbReference type="CDD" id="cd12148">
    <property type="entry name" value="fungal_TF_MHR"/>
    <property type="match status" value="1"/>
</dbReference>
<proteinExistence type="predicted"/>
<dbReference type="EMBL" id="LGRB01000010">
    <property type="protein sequence ID" value="OCT50309.1"/>
    <property type="molecule type" value="Genomic_DNA"/>
</dbReference>
<evidence type="ECO:0000256" key="4">
    <source>
        <dbReference type="ARBA" id="ARBA00023163"/>
    </source>
</evidence>
<feature type="compositionally biased region" description="Polar residues" evidence="6">
    <location>
        <begin position="573"/>
        <end position="591"/>
    </location>
</feature>
<comment type="caution">
    <text evidence="7">The sequence shown here is derived from an EMBL/GenBank/DDBJ whole genome shotgun (WGS) entry which is preliminary data.</text>
</comment>